<sequence length="158" mass="19162">MILQLFNAYKRTAYRNFIQNRREIQEAVEDFDENYEYEVDLYNFDHALMKIESLKNFCSGTTKNQRILHCKRIHKHLQQILKPTSPVDYDAMSNDELLERFDSIKTKEAELDKLFEYQDIYLYPWRPVFRMCKRAKTALIEKCESMMKKIGKKNKEEK</sequence>
<organism evidence="1 2">
    <name type="scientific">Caenorhabditis nigoni</name>
    <dbReference type="NCBI Taxonomy" id="1611254"/>
    <lineage>
        <taxon>Eukaryota</taxon>
        <taxon>Metazoa</taxon>
        <taxon>Ecdysozoa</taxon>
        <taxon>Nematoda</taxon>
        <taxon>Chromadorea</taxon>
        <taxon>Rhabditida</taxon>
        <taxon>Rhabditina</taxon>
        <taxon>Rhabditomorpha</taxon>
        <taxon>Rhabditoidea</taxon>
        <taxon>Rhabditidae</taxon>
        <taxon>Peloderinae</taxon>
        <taxon>Caenorhabditis</taxon>
    </lineage>
</organism>
<dbReference type="AlphaFoldDB" id="A0A2G5UJ57"/>
<evidence type="ECO:0000313" key="2">
    <source>
        <dbReference type="Proteomes" id="UP000230233"/>
    </source>
</evidence>
<reference evidence="2" key="1">
    <citation type="submission" date="2017-10" db="EMBL/GenBank/DDBJ databases">
        <title>Rapid genome shrinkage in a self-fertile nematode reveals novel sperm competition proteins.</title>
        <authorList>
            <person name="Yin D."/>
            <person name="Schwarz E.M."/>
            <person name="Thomas C.G."/>
            <person name="Felde R.L."/>
            <person name="Korf I.F."/>
            <person name="Cutter A.D."/>
            <person name="Schartner C.M."/>
            <person name="Ralston E.J."/>
            <person name="Meyer B.J."/>
            <person name="Haag E.S."/>
        </authorList>
    </citation>
    <scope>NUCLEOTIDE SEQUENCE [LARGE SCALE GENOMIC DNA]</scope>
    <source>
        <strain evidence="2">JU1422</strain>
    </source>
</reference>
<dbReference type="OrthoDB" id="5895219at2759"/>
<dbReference type="Proteomes" id="UP000230233">
    <property type="component" value="Chromosome III"/>
</dbReference>
<evidence type="ECO:0000313" key="1">
    <source>
        <dbReference type="EMBL" id="PIC39568.1"/>
    </source>
</evidence>
<protein>
    <submittedName>
        <fullName evidence="1">Uncharacterized protein</fullName>
    </submittedName>
</protein>
<gene>
    <name evidence="1" type="primary">Cnig_chr_III.g11216</name>
    <name evidence="1" type="ORF">B9Z55_011216</name>
</gene>
<dbReference type="EMBL" id="PDUG01000003">
    <property type="protein sequence ID" value="PIC39568.1"/>
    <property type="molecule type" value="Genomic_DNA"/>
</dbReference>
<name>A0A2G5UJ57_9PELO</name>
<proteinExistence type="predicted"/>
<keyword evidence="2" id="KW-1185">Reference proteome</keyword>
<accession>A0A2G5UJ57</accession>
<comment type="caution">
    <text evidence="1">The sequence shown here is derived from an EMBL/GenBank/DDBJ whole genome shotgun (WGS) entry which is preliminary data.</text>
</comment>